<dbReference type="Pfam" id="PF26082">
    <property type="entry name" value="zf-C2H2_AcuF"/>
    <property type="match status" value="1"/>
</dbReference>
<feature type="region of interest" description="Disordered" evidence="1">
    <location>
        <begin position="239"/>
        <end position="344"/>
    </location>
</feature>
<feature type="compositionally biased region" description="Polar residues" evidence="1">
    <location>
        <begin position="572"/>
        <end position="581"/>
    </location>
</feature>
<evidence type="ECO:0000313" key="4">
    <source>
        <dbReference type="Proteomes" id="UP001302676"/>
    </source>
</evidence>
<feature type="region of interest" description="Disordered" evidence="1">
    <location>
        <begin position="1111"/>
        <end position="1166"/>
    </location>
</feature>
<protein>
    <recommendedName>
        <fullName evidence="2">C2H2-type domain-containing protein</fullName>
    </recommendedName>
</protein>
<dbReference type="InterPro" id="IPR058925">
    <property type="entry name" value="zf-C2H2_AcuF"/>
</dbReference>
<dbReference type="Proteomes" id="UP001302676">
    <property type="component" value="Unassembled WGS sequence"/>
</dbReference>
<reference evidence="3" key="1">
    <citation type="journal article" date="2023" name="Mol. Phylogenet. Evol.">
        <title>Genome-scale phylogeny and comparative genomics of the fungal order Sordariales.</title>
        <authorList>
            <person name="Hensen N."/>
            <person name="Bonometti L."/>
            <person name="Westerberg I."/>
            <person name="Brannstrom I.O."/>
            <person name="Guillou S."/>
            <person name="Cros-Aarteil S."/>
            <person name="Calhoun S."/>
            <person name="Haridas S."/>
            <person name="Kuo A."/>
            <person name="Mondo S."/>
            <person name="Pangilinan J."/>
            <person name="Riley R."/>
            <person name="LaButti K."/>
            <person name="Andreopoulos B."/>
            <person name="Lipzen A."/>
            <person name="Chen C."/>
            <person name="Yan M."/>
            <person name="Daum C."/>
            <person name="Ng V."/>
            <person name="Clum A."/>
            <person name="Steindorff A."/>
            <person name="Ohm R.A."/>
            <person name="Martin F."/>
            <person name="Silar P."/>
            <person name="Natvig D.O."/>
            <person name="Lalanne C."/>
            <person name="Gautier V."/>
            <person name="Ament-Velasquez S.L."/>
            <person name="Kruys A."/>
            <person name="Hutchinson M.I."/>
            <person name="Powell A.J."/>
            <person name="Barry K."/>
            <person name="Miller A.N."/>
            <person name="Grigoriev I.V."/>
            <person name="Debuchy R."/>
            <person name="Gladieux P."/>
            <person name="Hiltunen Thoren M."/>
            <person name="Johannesson H."/>
        </authorList>
    </citation>
    <scope>NUCLEOTIDE SEQUENCE</scope>
    <source>
        <strain evidence="3">CBS 141.50</strain>
    </source>
</reference>
<evidence type="ECO:0000259" key="2">
    <source>
        <dbReference type="PROSITE" id="PS00028"/>
    </source>
</evidence>
<organism evidence="3 4">
    <name type="scientific">Dichotomopilus funicola</name>
    <dbReference type="NCBI Taxonomy" id="1934379"/>
    <lineage>
        <taxon>Eukaryota</taxon>
        <taxon>Fungi</taxon>
        <taxon>Dikarya</taxon>
        <taxon>Ascomycota</taxon>
        <taxon>Pezizomycotina</taxon>
        <taxon>Sordariomycetes</taxon>
        <taxon>Sordariomycetidae</taxon>
        <taxon>Sordariales</taxon>
        <taxon>Chaetomiaceae</taxon>
        <taxon>Dichotomopilus</taxon>
    </lineage>
</organism>
<feature type="compositionally biased region" description="Polar residues" evidence="1">
    <location>
        <begin position="484"/>
        <end position="495"/>
    </location>
</feature>
<proteinExistence type="predicted"/>
<feature type="compositionally biased region" description="Low complexity" evidence="1">
    <location>
        <begin position="1134"/>
        <end position="1144"/>
    </location>
</feature>
<dbReference type="RefSeq" id="XP_062640990.1">
    <property type="nucleotide sequence ID" value="XM_062779004.1"/>
</dbReference>
<feature type="region of interest" description="Disordered" evidence="1">
    <location>
        <begin position="192"/>
        <end position="223"/>
    </location>
</feature>
<feature type="compositionally biased region" description="Acidic residues" evidence="1">
    <location>
        <begin position="613"/>
        <end position="626"/>
    </location>
</feature>
<name>A0AAN6VAR1_9PEZI</name>
<feature type="domain" description="C2H2-type" evidence="2">
    <location>
        <begin position="890"/>
        <end position="910"/>
    </location>
</feature>
<feature type="region of interest" description="Disordered" evidence="1">
    <location>
        <begin position="565"/>
        <end position="634"/>
    </location>
</feature>
<feature type="domain" description="C2H2-type" evidence="2">
    <location>
        <begin position="825"/>
        <end position="848"/>
    </location>
</feature>
<feature type="region of interest" description="Disordered" evidence="1">
    <location>
        <begin position="139"/>
        <end position="165"/>
    </location>
</feature>
<feature type="compositionally biased region" description="Polar residues" evidence="1">
    <location>
        <begin position="270"/>
        <end position="283"/>
    </location>
</feature>
<dbReference type="PANTHER" id="PTHR35391:SF3">
    <property type="entry name" value="FINGER DOMAIN PROTEIN, PUTATIVE (AFU_ORTHOLOGUE AFUA_8G04300)-RELATED"/>
    <property type="match status" value="1"/>
</dbReference>
<dbReference type="EMBL" id="MU853555">
    <property type="protein sequence ID" value="KAK4147619.1"/>
    <property type="molecule type" value="Genomic_DNA"/>
</dbReference>
<dbReference type="PANTHER" id="PTHR35391">
    <property type="entry name" value="C2H2-TYPE DOMAIN-CONTAINING PROTEIN-RELATED"/>
    <property type="match status" value="1"/>
</dbReference>
<keyword evidence="4" id="KW-1185">Reference proteome</keyword>
<evidence type="ECO:0000313" key="3">
    <source>
        <dbReference type="EMBL" id="KAK4147619.1"/>
    </source>
</evidence>
<feature type="region of interest" description="Disordered" evidence="1">
    <location>
        <begin position="1"/>
        <end position="75"/>
    </location>
</feature>
<dbReference type="SMART" id="SM00355">
    <property type="entry name" value="ZnF_C2H2"/>
    <property type="match status" value="3"/>
</dbReference>
<feature type="compositionally biased region" description="Basic and acidic residues" evidence="1">
    <location>
        <begin position="310"/>
        <end position="319"/>
    </location>
</feature>
<gene>
    <name evidence="3" type="ORF">C8A04DRAFT_24164</name>
</gene>
<feature type="region of interest" description="Disordered" evidence="1">
    <location>
        <begin position="100"/>
        <end position="120"/>
    </location>
</feature>
<comment type="caution">
    <text evidence="3">The sequence shown here is derived from an EMBL/GenBank/DDBJ whole genome shotgun (WGS) entry which is preliminary data.</text>
</comment>
<dbReference type="InterPro" id="IPR013087">
    <property type="entry name" value="Znf_C2H2_type"/>
</dbReference>
<accession>A0AAN6VAR1</accession>
<feature type="compositionally biased region" description="Polar residues" evidence="1">
    <location>
        <begin position="58"/>
        <end position="68"/>
    </location>
</feature>
<dbReference type="PROSITE" id="PS00028">
    <property type="entry name" value="ZINC_FINGER_C2H2_1"/>
    <property type="match status" value="2"/>
</dbReference>
<sequence length="1166" mass="125501">MSSTYSSYPPGPNTTRRDQLEQPRSIPSQDPSQFLNPLSPQLGSNLSSPGLNAHTPADSVSTLSVHYQSSEFSESEDPFFGAIDFSNFVDTASPSFLNDENVPFDGNGPQPTDSLGAHAVPPNAQQHVQFTASYLPLSPDKSPPMPGVSSNEQFKDEAPSPRGGFPDFPRAVVVPQDLSLAHTSSAVFDVKQPGFELTPQTSHGTESSDDGGVAPTAAMKSPQVTVSHWDSDYIGAFDAQGTQDHHNSSTSLSTARGPDGQGGGWAPDARSSQEVDSVNNQAAQRDLEERNQEVAAWRNRSASVSLPLSRDTDHPDEHPVAAPDDGDDNISPREISGGERTENKFVPGRTYYTETGGAPTADDLEIMRQGHVWQDAPTPFSISKPSSRHQPGSSADAMAKYQQMCRDTDSVVSRTATWGTRRTSWPGAIDAEVAVTGNLFKRLALNNNKGDPRRPSIFGEVRSRVVRKLSVNGGKRKTHDSDDASSFMTQSSTEKAQGRLAPPSPSLGWAKKQSVPTINTAFADVGSKFASIASSHARAGSVSATPITSPKSPAGLGLMVRNTLGRSRSKSETGSSLTTIATLWRKTGGPPVPNTKASNATPNLTPNANAMEGDGDEEEEDDQYEDNDMKGESDKLIDGITPDIKGFKQHILKLNPLLSQNPVLTERLAYLQSMRYKQLLNHRVKHLQAVAAKNCACGSRCIALGGNASALNAKGGQRAVDPHSAGYDGSDGDITPLEGAITQQSFPQDIPMPPTASLPSEFECQLCFTTKKFQKPSDWTKHVHEDVAPFACTWTPCKEVKPFKRKADWVRHENEGHRQLEWWVCDVEDCTHQCYRRDNFLQHLVREHKFVEPKVKTKAAIKLNGGHDATWAKVEQCHQETPKQPQDEPCRFCGKTFPSWKKLTVHLAKHMEHISLPVLRLVAKAELDEDTIISPVHDPPPRHFPPAFVTSPDQPRSGVAGTAFGPSPTLAHGPMAYSAQPPPLGMYPHPMGLPTAPQPYANLYNPGGFDNLAHDFVPPQLQMNISPLGAHHPQFSSINNPSAPAVSAFSAGGLPVTSPAGPYMSAAPLPPARPSASVSPAPDLEPFPSLDMDALGLGLPNPGPDAAVIGGQMGYGVGGNAPQHQIPGHHQHQGHPQLGHPQQHYSPQGSVSPYGRSPNAPQGPFY</sequence>
<feature type="compositionally biased region" description="Low complexity" evidence="1">
    <location>
        <begin position="597"/>
        <end position="612"/>
    </location>
</feature>
<dbReference type="AlphaFoldDB" id="A0AAN6VAR1"/>
<reference evidence="3" key="2">
    <citation type="submission" date="2023-05" db="EMBL/GenBank/DDBJ databases">
        <authorList>
            <consortium name="Lawrence Berkeley National Laboratory"/>
            <person name="Steindorff A."/>
            <person name="Hensen N."/>
            <person name="Bonometti L."/>
            <person name="Westerberg I."/>
            <person name="Brannstrom I.O."/>
            <person name="Guillou S."/>
            <person name="Cros-Aarteil S."/>
            <person name="Calhoun S."/>
            <person name="Haridas S."/>
            <person name="Kuo A."/>
            <person name="Mondo S."/>
            <person name="Pangilinan J."/>
            <person name="Riley R."/>
            <person name="Labutti K."/>
            <person name="Andreopoulos B."/>
            <person name="Lipzen A."/>
            <person name="Chen C."/>
            <person name="Yanf M."/>
            <person name="Daum C."/>
            <person name="Ng V."/>
            <person name="Clum A."/>
            <person name="Ohm R."/>
            <person name="Martin F."/>
            <person name="Silar P."/>
            <person name="Natvig D."/>
            <person name="Lalanne C."/>
            <person name="Gautier V."/>
            <person name="Ament-Velasquez S.L."/>
            <person name="Kruys A."/>
            <person name="Hutchinson M.I."/>
            <person name="Powell A.J."/>
            <person name="Barry K."/>
            <person name="Miller A.N."/>
            <person name="Grigoriev I.V."/>
            <person name="Debuchy R."/>
            <person name="Gladieux P."/>
            <person name="Thoren M.H."/>
            <person name="Johannesson H."/>
        </authorList>
    </citation>
    <scope>NUCLEOTIDE SEQUENCE</scope>
    <source>
        <strain evidence="3">CBS 141.50</strain>
    </source>
</reference>
<feature type="compositionally biased region" description="Polar residues" evidence="1">
    <location>
        <begin position="25"/>
        <end position="50"/>
    </location>
</feature>
<dbReference type="GeneID" id="87815617"/>
<evidence type="ECO:0000256" key="1">
    <source>
        <dbReference type="SAM" id="MobiDB-lite"/>
    </source>
</evidence>
<feature type="region of interest" description="Disordered" evidence="1">
    <location>
        <begin position="470"/>
        <end position="512"/>
    </location>
</feature>